<organism evidence="1 2">
    <name type="scientific">Phakopsora pachyrhizi</name>
    <name type="common">Asian soybean rust disease fungus</name>
    <dbReference type="NCBI Taxonomy" id="170000"/>
    <lineage>
        <taxon>Eukaryota</taxon>
        <taxon>Fungi</taxon>
        <taxon>Dikarya</taxon>
        <taxon>Basidiomycota</taxon>
        <taxon>Pucciniomycotina</taxon>
        <taxon>Pucciniomycetes</taxon>
        <taxon>Pucciniales</taxon>
        <taxon>Phakopsoraceae</taxon>
        <taxon>Phakopsora</taxon>
    </lineage>
</organism>
<dbReference type="Proteomes" id="UP001153365">
    <property type="component" value="Unassembled WGS sequence"/>
</dbReference>
<evidence type="ECO:0000313" key="2">
    <source>
        <dbReference type="Proteomes" id="UP001153365"/>
    </source>
</evidence>
<sequence>MCEPGFDYLSSLRNIAPIPINSSFQISDTAINHPTRPKAHPTLSQAGHSHEQLDLWGRPYSSLDFLRNKTILYIGDSVDRNALENLWHLVN</sequence>
<accession>A0AAV0AMZ7</accession>
<evidence type="ECO:0000313" key="1">
    <source>
        <dbReference type="EMBL" id="CAH7668550.1"/>
    </source>
</evidence>
<dbReference type="AlphaFoldDB" id="A0AAV0AMZ7"/>
<dbReference type="EMBL" id="CALTRL010000543">
    <property type="protein sequence ID" value="CAH7668550.1"/>
    <property type="molecule type" value="Genomic_DNA"/>
</dbReference>
<comment type="caution">
    <text evidence="1">The sequence shown here is derived from an EMBL/GenBank/DDBJ whole genome shotgun (WGS) entry which is preliminary data.</text>
</comment>
<gene>
    <name evidence="1" type="ORF">PPACK8108_LOCUS3069</name>
</gene>
<proteinExistence type="predicted"/>
<keyword evidence="2" id="KW-1185">Reference proteome</keyword>
<reference evidence="1" key="1">
    <citation type="submission" date="2022-06" db="EMBL/GenBank/DDBJ databases">
        <authorList>
            <consortium name="SYNGENTA / RWTH Aachen University"/>
        </authorList>
    </citation>
    <scope>NUCLEOTIDE SEQUENCE</scope>
</reference>
<protein>
    <submittedName>
        <fullName evidence="1">Uncharacterized protein</fullName>
    </submittedName>
</protein>
<name>A0AAV0AMZ7_PHAPC</name>